<dbReference type="InterPro" id="IPR010033">
    <property type="entry name" value="HAD_SF_ppase_IIIC"/>
</dbReference>
<dbReference type="NCBIfam" id="TIGR01681">
    <property type="entry name" value="HAD-SF-IIIC"/>
    <property type="match status" value="1"/>
</dbReference>
<evidence type="ECO:0000313" key="1">
    <source>
        <dbReference type="EMBL" id="CUG86268.1"/>
    </source>
</evidence>
<dbReference type="EMBL" id="CYKH01001272">
    <property type="protein sequence ID" value="CUG86268.1"/>
    <property type="molecule type" value="Genomic_DNA"/>
</dbReference>
<name>A0A0S4J859_BODSA</name>
<protein>
    <submittedName>
        <fullName evidence="1">Acid phosphatase, putative</fullName>
    </submittedName>
</protein>
<dbReference type="InterPro" id="IPR010036">
    <property type="entry name" value="MDP_1_eu_arc"/>
</dbReference>
<dbReference type="OrthoDB" id="2865258at2759"/>
<dbReference type="InterPro" id="IPR036412">
    <property type="entry name" value="HAD-like_sf"/>
</dbReference>
<organism evidence="1 2">
    <name type="scientific">Bodo saltans</name>
    <name type="common">Flagellated protozoan</name>
    <dbReference type="NCBI Taxonomy" id="75058"/>
    <lineage>
        <taxon>Eukaryota</taxon>
        <taxon>Discoba</taxon>
        <taxon>Euglenozoa</taxon>
        <taxon>Kinetoplastea</taxon>
        <taxon>Metakinetoplastina</taxon>
        <taxon>Eubodonida</taxon>
        <taxon>Bodonidae</taxon>
        <taxon>Bodo</taxon>
    </lineage>
</organism>
<dbReference type="OMA" id="MLFFDNQ"/>
<dbReference type="SFLD" id="SFLDG01129">
    <property type="entry name" value="C1.5:_HAD__Beta-PGM__Phosphata"/>
    <property type="match status" value="1"/>
</dbReference>
<dbReference type="PANTHER" id="PTHR17901">
    <property type="entry name" value="MAGNESIUM-DEPENDENT PHOSPHATASE 1 MDP1"/>
    <property type="match status" value="1"/>
</dbReference>
<dbReference type="SUPFAM" id="SSF56784">
    <property type="entry name" value="HAD-like"/>
    <property type="match status" value="1"/>
</dbReference>
<gene>
    <name evidence="1" type="ORF">BSAL_92275</name>
</gene>
<reference evidence="2" key="1">
    <citation type="submission" date="2015-09" db="EMBL/GenBank/DDBJ databases">
        <authorList>
            <consortium name="Pathogen Informatics"/>
        </authorList>
    </citation>
    <scope>NUCLEOTIDE SEQUENCE [LARGE SCALE GENOMIC DNA]</scope>
    <source>
        <strain evidence="2">Lake Konstanz</strain>
    </source>
</reference>
<sequence>MTERPKVVVFDLDGTLWSPEMYELWGGGGAPFRHDGKHQQHVLDRSNTKVKLLGESRAVLQLLHLDPNWKSSTIVAISSTCDEPAWARECLQLFALDDDRKVPFADVFRGYEHIYSDLKSNHFKKLLKEVQSVDPTIRNDFSDFIFFDNQTNNIKDVSKLGVTCVYCPEGMQPGVWEQGLVQWKKQHQSR</sequence>
<dbReference type="Proteomes" id="UP000051952">
    <property type="component" value="Unassembled WGS sequence"/>
</dbReference>
<keyword evidence="2" id="KW-1185">Reference proteome</keyword>
<dbReference type="AlphaFoldDB" id="A0A0S4J859"/>
<dbReference type="SFLD" id="SFLDS00003">
    <property type="entry name" value="Haloacid_Dehalogenase"/>
    <property type="match status" value="1"/>
</dbReference>
<dbReference type="NCBIfam" id="TIGR01685">
    <property type="entry name" value="MDP-1"/>
    <property type="match status" value="1"/>
</dbReference>
<dbReference type="VEuPathDB" id="TriTrypDB:BSAL_92275"/>
<accession>A0A0S4J859</accession>
<dbReference type="InterPro" id="IPR023214">
    <property type="entry name" value="HAD_sf"/>
</dbReference>
<dbReference type="Pfam" id="PF12689">
    <property type="entry name" value="Acid_PPase"/>
    <property type="match status" value="1"/>
</dbReference>
<evidence type="ECO:0000313" key="2">
    <source>
        <dbReference type="Proteomes" id="UP000051952"/>
    </source>
</evidence>
<dbReference type="PANTHER" id="PTHR17901:SF14">
    <property type="entry name" value="MAGNESIUM-DEPENDENT PHOSPHATASE 1"/>
    <property type="match status" value="1"/>
</dbReference>
<dbReference type="GO" id="GO:0003993">
    <property type="term" value="F:acid phosphatase activity"/>
    <property type="evidence" value="ECO:0007669"/>
    <property type="project" value="TreeGrafter"/>
</dbReference>
<dbReference type="SFLD" id="SFLDG01131">
    <property type="entry name" value="C1.5.2:_MDP_Like"/>
    <property type="match status" value="1"/>
</dbReference>
<dbReference type="Gene3D" id="3.40.50.1000">
    <property type="entry name" value="HAD superfamily/HAD-like"/>
    <property type="match status" value="1"/>
</dbReference>
<proteinExistence type="predicted"/>